<evidence type="ECO:0000256" key="2">
    <source>
        <dbReference type="SAM" id="SignalP"/>
    </source>
</evidence>
<dbReference type="AlphaFoldDB" id="A0A120KMA8"/>
<gene>
    <name evidence="3" type="ORF">AXF13_12080</name>
</gene>
<proteinExistence type="predicted"/>
<dbReference type="STRING" id="44742.AXF13_12080"/>
<dbReference type="RefSeq" id="WP_062253569.1">
    <property type="nucleotide sequence ID" value="NZ_CP014229.1"/>
</dbReference>
<dbReference type="InterPro" id="IPR005632">
    <property type="entry name" value="Chaperone_Skp"/>
</dbReference>
<feature type="region of interest" description="Disordered" evidence="1">
    <location>
        <begin position="167"/>
        <end position="192"/>
    </location>
</feature>
<organism evidence="3 4">
    <name type="scientific">Desulfovibrio fairfieldensis</name>
    <dbReference type="NCBI Taxonomy" id="44742"/>
    <lineage>
        <taxon>Bacteria</taxon>
        <taxon>Pseudomonadati</taxon>
        <taxon>Thermodesulfobacteriota</taxon>
        <taxon>Desulfovibrionia</taxon>
        <taxon>Desulfovibrionales</taxon>
        <taxon>Desulfovibrionaceae</taxon>
        <taxon>Desulfovibrio</taxon>
    </lineage>
</organism>
<evidence type="ECO:0000313" key="3">
    <source>
        <dbReference type="EMBL" id="AMD90800.1"/>
    </source>
</evidence>
<dbReference type="GO" id="GO:0051082">
    <property type="term" value="F:unfolded protein binding"/>
    <property type="evidence" value="ECO:0007669"/>
    <property type="project" value="InterPro"/>
</dbReference>
<feature type="signal peptide" evidence="2">
    <location>
        <begin position="1"/>
        <end position="29"/>
    </location>
</feature>
<dbReference type="Gene3D" id="3.30.910.20">
    <property type="entry name" value="Skp domain"/>
    <property type="match status" value="1"/>
</dbReference>
<dbReference type="EMBL" id="CP014229">
    <property type="protein sequence ID" value="AMD90800.1"/>
    <property type="molecule type" value="Genomic_DNA"/>
</dbReference>
<dbReference type="InterPro" id="IPR024930">
    <property type="entry name" value="Skp_dom_sf"/>
</dbReference>
<dbReference type="PROSITE" id="PS51257">
    <property type="entry name" value="PROKAR_LIPOPROTEIN"/>
    <property type="match status" value="1"/>
</dbReference>
<evidence type="ECO:0000256" key="1">
    <source>
        <dbReference type="SAM" id="MobiDB-lite"/>
    </source>
</evidence>
<accession>A0A120KMA8</accession>
<sequence length="192" mass="20416">MRHIATTLALTAILAACLLGGCLEGSTSAAPQTAVVDLERIMSQSRAAEAGRAHLAQARRRLEQGFADLQKAWAKAPDKEREAVLRDGALTLRRQMAAEEAAVQNVVNGLLLEEVKAWRKAHKAALVLPRRNVLDADASLDITAAILKGMDARKAVFPALPVVSVKLPGEKGKTPETPGQANHNAAPGAKRK</sequence>
<keyword evidence="4" id="KW-1185">Reference proteome</keyword>
<evidence type="ECO:0000313" key="4">
    <source>
        <dbReference type="Proteomes" id="UP000069241"/>
    </source>
</evidence>
<feature type="chain" id="PRO_5007167230" evidence="2">
    <location>
        <begin position="30"/>
        <end position="192"/>
    </location>
</feature>
<keyword evidence="2" id="KW-0732">Signal</keyword>
<reference evidence="4" key="1">
    <citation type="submission" date="2016-02" db="EMBL/GenBank/DDBJ databases">
        <authorList>
            <person name="Holder M.E."/>
            <person name="Ajami N.J."/>
            <person name="Petrosino J.F."/>
        </authorList>
    </citation>
    <scope>NUCLEOTIDE SEQUENCE [LARGE SCALE GENOMIC DNA]</scope>
    <source>
        <strain evidence="4">CCUG 45958</strain>
    </source>
</reference>
<dbReference type="Proteomes" id="UP000069241">
    <property type="component" value="Chromosome"/>
</dbReference>
<name>A0A120KMA8_9BACT</name>
<dbReference type="SUPFAM" id="SSF111384">
    <property type="entry name" value="OmpH-like"/>
    <property type="match status" value="1"/>
</dbReference>
<protein>
    <submittedName>
        <fullName evidence="3">Protoporphyrinogen oxidase</fullName>
    </submittedName>
</protein>
<dbReference type="KEGG" id="dfi:AXF13_12080"/>
<dbReference type="SMART" id="SM00935">
    <property type="entry name" value="OmpH"/>
    <property type="match status" value="1"/>
</dbReference>